<accession>A0A813BVH5</accession>
<comment type="caution">
    <text evidence="3">The sequence shown here is derived from an EMBL/GenBank/DDBJ whole genome shotgun (WGS) entry which is preliminary data.</text>
</comment>
<proteinExistence type="predicted"/>
<dbReference type="GO" id="GO:0015074">
    <property type="term" value="P:DNA integration"/>
    <property type="evidence" value="ECO:0007669"/>
    <property type="project" value="InterPro"/>
</dbReference>
<dbReference type="Gene3D" id="1.10.443.10">
    <property type="entry name" value="Intergrase catalytic core"/>
    <property type="match status" value="1"/>
</dbReference>
<dbReference type="OrthoDB" id="414283at2759"/>
<dbReference type="EMBL" id="CAJNJA010078263">
    <property type="protein sequence ID" value="CAE7922035.1"/>
    <property type="molecule type" value="Genomic_DNA"/>
</dbReference>
<dbReference type="SUPFAM" id="SSF56349">
    <property type="entry name" value="DNA breaking-rejoining enzymes"/>
    <property type="match status" value="1"/>
</dbReference>
<dbReference type="InterPro" id="IPR011010">
    <property type="entry name" value="DNA_brk_join_enz"/>
</dbReference>
<dbReference type="GO" id="GO:0006310">
    <property type="term" value="P:DNA recombination"/>
    <property type="evidence" value="ECO:0007669"/>
    <property type="project" value="UniProtKB-KW"/>
</dbReference>
<evidence type="ECO:0000256" key="1">
    <source>
        <dbReference type="ARBA" id="ARBA00023172"/>
    </source>
</evidence>
<dbReference type="AlphaFoldDB" id="A0A813BVH5"/>
<dbReference type="Proteomes" id="UP000601435">
    <property type="component" value="Unassembled WGS sequence"/>
</dbReference>
<evidence type="ECO:0000256" key="2">
    <source>
        <dbReference type="SAM" id="MobiDB-lite"/>
    </source>
</evidence>
<organism evidence="3 4">
    <name type="scientific">Symbiodinium necroappetens</name>
    <dbReference type="NCBI Taxonomy" id="1628268"/>
    <lineage>
        <taxon>Eukaryota</taxon>
        <taxon>Sar</taxon>
        <taxon>Alveolata</taxon>
        <taxon>Dinophyceae</taxon>
        <taxon>Suessiales</taxon>
        <taxon>Symbiodiniaceae</taxon>
        <taxon>Symbiodinium</taxon>
    </lineage>
</organism>
<protein>
    <recommendedName>
        <fullName evidence="5">Tyr recombinase domain-containing protein</fullName>
    </recommendedName>
</protein>
<reference evidence="3" key="1">
    <citation type="submission" date="2021-02" db="EMBL/GenBank/DDBJ databases">
        <authorList>
            <person name="Dougan E. K."/>
            <person name="Rhodes N."/>
            <person name="Thang M."/>
            <person name="Chan C."/>
        </authorList>
    </citation>
    <scope>NUCLEOTIDE SEQUENCE</scope>
</reference>
<evidence type="ECO:0000313" key="4">
    <source>
        <dbReference type="Proteomes" id="UP000601435"/>
    </source>
</evidence>
<dbReference type="GO" id="GO:0003677">
    <property type="term" value="F:DNA binding"/>
    <property type="evidence" value="ECO:0007669"/>
    <property type="project" value="InterPro"/>
</dbReference>
<keyword evidence="1" id="KW-0233">DNA recombination</keyword>
<dbReference type="InterPro" id="IPR013762">
    <property type="entry name" value="Integrase-like_cat_sf"/>
</dbReference>
<feature type="non-terminal residue" evidence="3">
    <location>
        <position position="362"/>
    </location>
</feature>
<name>A0A813BVH5_9DINO</name>
<feature type="region of interest" description="Disordered" evidence="2">
    <location>
        <begin position="335"/>
        <end position="362"/>
    </location>
</feature>
<sequence length="362" mass="39858">MSIKANLEPFRLTPEGMYTIMGGLKIGGYRSAMQYLDLAKQEHIRLGHCWTEQHALAYKVCARSCKRGLGSAKQAAALPLGRLHEIREERVLAPSGPIKPVISTIVASWWLLRELEASRARVRHITLQADTRTVSWLLPSSKTDVAALGTTRRHSCSCSVLPAGLCPYHLVVELIRDKGPADPVFTDARGLPPAKAGWADTFQQLAVLLDLPTCWPNGARAYTGHSARATGAQYLAARGIELWRIQIFGRWGSDAILRYIREAPLEQLAELAIESGHREALGRIRRELESLLSQAKPLLAIPDQSWLPEMGARGLVQRGKIHRCLSDLNDPAAPDASTAFQNHGKHPVLPPRPWDNDASVGV</sequence>
<evidence type="ECO:0008006" key="5">
    <source>
        <dbReference type="Google" id="ProtNLM"/>
    </source>
</evidence>
<gene>
    <name evidence="3" type="ORF">SNEC2469_LOCUS31820</name>
</gene>
<keyword evidence="4" id="KW-1185">Reference proteome</keyword>
<evidence type="ECO:0000313" key="3">
    <source>
        <dbReference type="EMBL" id="CAE7922035.1"/>
    </source>
</evidence>